<dbReference type="Gene3D" id="3.30.40.10">
    <property type="entry name" value="Zinc/RING finger domain, C3HC4 (zinc finger)"/>
    <property type="match status" value="1"/>
</dbReference>
<keyword evidence="1" id="KW-0479">Metal-binding</keyword>
<dbReference type="PANTHER" id="PTHR46629">
    <property type="entry name" value="OS01G0917900 PROTEIN"/>
    <property type="match status" value="1"/>
</dbReference>
<evidence type="ECO:0000259" key="2">
    <source>
        <dbReference type="PROSITE" id="PS50089"/>
    </source>
</evidence>
<dbReference type="PROSITE" id="PS50089">
    <property type="entry name" value="ZF_RING_2"/>
    <property type="match status" value="1"/>
</dbReference>
<evidence type="ECO:0000256" key="1">
    <source>
        <dbReference type="PROSITE-ProRule" id="PRU00175"/>
    </source>
</evidence>
<keyword evidence="1" id="KW-0863">Zinc-finger</keyword>
<protein>
    <recommendedName>
        <fullName evidence="2">RING-type domain-containing protein</fullName>
    </recommendedName>
</protein>
<dbReference type="Proteomes" id="UP001418222">
    <property type="component" value="Unassembled WGS sequence"/>
</dbReference>
<sequence length="151" mass="15889">MNGAVSRRTRETLLNKLSSPEQQNGAGSSGQRTTLLDAIQQEAASAMAPPQPMRVSLMTLLTLGEEALAKDPAPSCSISAKGVISVAVSPEEDSAAAEEKTLCCVCMVNRKGAAFIPCGHTFCRACSRALVTSRGNCPICNEAIFDILDIF</sequence>
<gene>
    <name evidence="3" type="ORF">KSP39_PZI016005</name>
</gene>
<dbReference type="InterPro" id="IPR013083">
    <property type="entry name" value="Znf_RING/FYVE/PHD"/>
</dbReference>
<keyword evidence="4" id="KW-1185">Reference proteome</keyword>
<keyword evidence="1" id="KW-0862">Zinc</keyword>
<dbReference type="EMBL" id="JBBWWQ010000013">
    <property type="protein sequence ID" value="KAK8933220.1"/>
    <property type="molecule type" value="Genomic_DNA"/>
</dbReference>
<dbReference type="SMART" id="SM00184">
    <property type="entry name" value="RING"/>
    <property type="match status" value="1"/>
</dbReference>
<evidence type="ECO:0000313" key="3">
    <source>
        <dbReference type="EMBL" id="KAK8933220.1"/>
    </source>
</evidence>
<dbReference type="CDD" id="cd16449">
    <property type="entry name" value="RING-HC"/>
    <property type="match status" value="1"/>
</dbReference>
<accession>A0AAP0B8J7</accession>
<name>A0AAP0B8J7_9ASPA</name>
<dbReference type="InterPro" id="IPR001841">
    <property type="entry name" value="Znf_RING"/>
</dbReference>
<dbReference type="GO" id="GO:0008270">
    <property type="term" value="F:zinc ion binding"/>
    <property type="evidence" value="ECO:0007669"/>
    <property type="project" value="UniProtKB-KW"/>
</dbReference>
<dbReference type="SUPFAM" id="SSF57850">
    <property type="entry name" value="RING/U-box"/>
    <property type="match status" value="1"/>
</dbReference>
<feature type="domain" description="RING-type" evidence="2">
    <location>
        <begin position="103"/>
        <end position="141"/>
    </location>
</feature>
<evidence type="ECO:0000313" key="4">
    <source>
        <dbReference type="Proteomes" id="UP001418222"/>
    </source>
</evidence>
<dbReference type="Pfam" id="PF13920">
    <property type="entry name" value="zf-C3HC4_3"/>
    <property type="match status" value="1"/>
</dbReference>
<comment type="caution">
    <text evidence="3">The sequence shown here is derived from an EMBL/GenBank/DDBJ whole genome shotgun (WGS) entry which is preliminary data.</text>
</comment>
<dbReference type="AlphaFoldDB" id="A0AAP0B8J7"/>
<reference evidence="3 4" key="1">
    <citation type="journal article" date="2022" name="Nat. Plants">
        <title>Genomes of leafy and leafless Platanthera orchids illuminate the evolution of mycoheterotrophy.</title>
        <authorList>
            <person name="Li M.H."/>
            <person name="Liu K.W."/>
            <person name="Li Z."/>
            <person name="Lu H.C."/>
            <person name="Ye Q.L."/>
            <person name="Zhang D."/>
            <person name="Wang J.Y."/>
            <person name="Li Y.F."/>
            <person name="Zhong Z.M."/>
            <person name="Liu X."/>
            <person name="Yu X."/>
            <person name="Liu D.K."/>
            <person name="Tu X.D."/>
            <person name="Liu B."/>
            <person name="Hao Y."/>
            <person name="Liao X.Y."/>
            <person name="Jiang Y.T."/>
            <person name="Sun W.H."/>
            <person name="Chen J."/>
            <person name="Chen Y.Q."/>
            <person name="Ai Y."/>
            <person name="Zhai J.W."/>
            <person name="Wu S.S."/>
            <person name="Zhou Z."/>
            <person name="Hsiao Y.Y."/>
            <person name="Wu W.L."/>
            <person name="Chen Y.Y."/>
            <person name="Lin Y.F."/>
            <person name="Hsu J.L."/>
            <person name="Li C.Y."/>
            <person name="Wang Z.W."/>
            <person name="Zhao X."/>
            <person name="Zhong W.Y."/>
            <person name="Ma X.K."/>
            <person name="Ma L."/>
            <person name="Huang J."/>
            <person name="Chen G.Z."/>
            <person name="Huang M.Z."/>
            <person name="Huang L."/>
            <person name="Peng D.H."/>
            <person name="Luo Y.B."/>
            <person name="Zou S.Q."/>
            <person name="Chen S.P."/>
            <person name="Lan S."/>
            <person name="Tsai W.C."/>
            <person name="Van de Peer Y."/>
            <person name="Liu Z.J."/>
        </authorList>
    </citation>
    <scope>NUCLEOTIDE SEQUENCE [LARGE SCALE GENOMIC DNA]</scope>
    <source>
        <strain evidence="3">Lor287</strain>
    </source>
</reference>
<organism evidence="3 4">
    <name type="scientific">Platanthera zijinensis</name>
    <dbReference type="NCBI Taxonomy" id="2320716"/>
    <lineage>
        <taxon>Eukaryota</taxon>
        <taxon>Viridiplantae</taxon>
        <taxon>Streptophyta</taxon>
        <taxon>Embryophyta</taxon>
        <taxon>Tracheophyta</taxon>
        <taxon>Spermatophyta</taxon>
        <taxon>Magnoliopsida</taxon>
        <taxon>Liliopsida</taxon>
        <taxon>Asparagales</taxon>
        <taxon>Orchidaceae</taxon>
        <taxon>Orchidoideae</taxon>
        <taxon>Orchideae</taxon>
        <taxon>Orchidinae</taxon>
        <taxon>Platanthera</taxon>
    </lineage>
</organism>
<proteinExistence type="predicted"/>